<name>A2FYA1_TRIV3</name>
<dbReference type="KEGG" id="tva:4747802"/>
<dbReference type="STRING" id="5722.A2FYA1"/>
<dbReference type="InterPro" id="IPR051481">
    <property type="entry name" value="BTB-POZ/Galectin-3-binding"/>
</dbReference>
<dbReference type="Pfam" id="PF00651">
    <property type="entry name" value="BTB"/>
    <property type="match status" value="1"/>
</dbReference>
<evidence type="ECO:0000259" key="1">
    <source>
        <dbReference type="PROSITE" id="PS50097"/>
    </source>
</evidence>
<dbReference type="OrthoDB" id="10261408at2759"/>
<accession>A2FYA1</accession>
<dbReference type="VEuPathDB" id="TrichDB:TVAG_078350"/>
<dbReference type="VEuPathDB" id="TrichDB:TVAGG3_0388270"/>
<dbReference type="Gene3D" id="3.30.710.10">
    <property type="entry name" value="Potassium Channel Kv1.1, Chain A"/>
    <property type="match status" value="1"/>
</dbReference>
<dbReference type="CDD" id="cd18186">
    <property type="entry name" value="BTB_POZ_ZBTB_KLHL-like"/>
    <property type="match status" value="1"/>
</dbReference>
<reference evidence="2" key="2">
    <citation type="journal article" date="2007" name="Science">
        <title>Draft genome sequence of the sexually transmitted pathogen Trichomonas vaginalis.</title>
        <authorList>
            <person name="Carlton J.M."/>
            <person name="Hirt R.P."/>
            <person name="Silva J.C."/>
            <person name="Delcher A.L."/>
            <person name="Schatz M."/>
            <person name="Zhao Q."/>
            <person name="Wortman J.R."/>
            <person name="Bidwell S.L."/>
            <person name="Alsmark U.C.M."/>
            <person name="Besteiro S."/>
            <person name="Sicheritz-Ponten T."/>
            <person name="Noel C.J."/>
            <person name="Dacks J.B."/>
            <person name="Foster P.G."/>
            <person name="Simillion C."/>
            <person name="Van de Peer Y."/>
            <person name="Miranda-Saavedra D."/>
            <person name="Barton G.J."/>
            <person name="Westrop G.D."/>
            <person name="Mueller S."/>
            <person name="Dessi D."/>
            <person name="Fiori P.L."/>
            <person name="Ren Q."/>
            <person name="Paulsen I."/>
            <person name="Zhang H."/>
            <person name="Bastida-Corcuera F.D."/>
            <person name="Simoes-Barbosa A."/>
            <person name="Brown M.T."/>
            <person name="Hayes R.D."/>
            <person name="Mukherjee M."/>
            <person name="Okumura C.Y."/>
            <person name="Schneider R."/>
            <person name="Smith A.J."/>
            <person name="Vanacova S."/>
            <person name="Villalvazo M."/>
            <person name="Haas B.J."/>
            <person name="Pertea M."/>
            <person name="Feldblyum T.V."/>
            <person name="Utterback T.R."/>
            <person name="Shu C.L."/>
            <person name="Osoegawa K."/>
            <person name="de Jong P.J."/>
            <person name="Hrdy I."/>
            <person name="Horvathova L."/>
            <person name="Zubacova Z."/>
            <person name="Dolezal P."/>
            <person name="Malik S.B."/>
            <person name="Logsdon J.M. Jr."/>
            <person name="Henze K."/>
            <person name="Gupta A."/>
            <person name="Wang C.C."/>
            <person name="Dunne R.L."/>
            <person name="Upcroft J.A."/>
            <person name="Upcroft P."/>
            <person name="White O."/>
            <person name="Salzberg S.L."/>
            <person name="Tang P."/>
            <person name="Chiu C.-H."/>
            <person name="Lee Y.-S."/>
            <person name="Embley T.M."/>
            <person name="Coombs G.H."/>
            <person name="Mottram J.C."/>
            <person name="Tachezy J."/>
            <person name="Fraser-Liggett C.M."/>
            <person name="Johnson P.J."/>
        </authorList>
    </citation>
    <scope>NUCLEOTIDE SEQUENCE [LARGE SCALE GENOMIC DNA]</scope>
    <source>
        <strain evidence="2">G3</strain>
    </source>
</reference>
<dbReference type="EMBL" id="DS114136">
    <property type="protein sequence ID" value="EAX90123.1"/>
    <property type="molecule type" value="Genomic_DNA"/>
</dbReference>
<keyword evidence="3" id="KW-1185">Reference proteome</keyword>
<sequence length="510" mass="59632">MRNLRITSQVNHFRNNNMFLDVELRHKGESIKAHRLILSQNSQWFREKLNNVKPPSYNEPVVIDLPWNEDNAFQHVLEAIYTGHLQLTPDIAPAVLKVADFYKFRNIAYLTSDYIKDLVKTYNNEKKDIKAEYCKKFVSYQLPEYYDILVDYAARKFKQLFIAEDQNETVDEVYKMCADGRFIAKIFMHQDTESTKGRDPSSGTLYYDIKSLFKDDDDAICEQFDAFFKNHRTNMTLEEKKALSDVEIINWTKQEKYQLIIRHTCNWLDPSISRNLYGIVLSNRRQVCKHFDGDIQKIQEETVNRWYGAEWLSQITSAIDSETTPEINVVKFMTTLGGAVDYVDPELYGFINPESPNSKNSPEEIIQERQPKNAFRDDTICFTALQCILGDFKQYQFHVDFGPRAIFQAHSILVDMDNMYRNLEVTDNQSCIVDPKRRKSHKLPPKVYVQSCPDNKTEAFVPDGIGVNWQEFEHTLNKFVVTVDKDEPTIFLRYVDIKGCFLPTIQLPKK</sequence>
<dbReference type="PANTHER" id="PTHR24410">
    <property type="entry name" value="HL07962P-RELATED"/>
    <property type="match status" value="1"/>
</dbReference>
<dbReference type="InParanoid" id="A2FYA1"/>
<reference evidence="2" key="1">
    <citation type="submission" date="2006-10" db="EMBL/GenBank/DDBJ databases">
        <authorList>
            <person name="Amadeo P."/>
            <person name="Zhao Q."/>
            <person name="Wortman J."/>
            <person name="Fraser-Liggett C."/>
            <person name="Carlton J."/>
        </authorList>
    </citation>
    <scope>NUCLEOTIDE SEQUENCE</scope>
    <source>
        <strain evidence="2">G3</strain>
    </source>
</reference>
<dbReference type="PROSITE" id="PS50097">
    <property type="entry name" value="BTB"/>
    <property type="match status" value="1"/>
</dbReference>
<dbReference type="AlphaFoldDB" id="A2FYA1"/>
<gene>
    <name evidence="2" type="ORF">TVAG_078350</name>
</gene>
<dbReference type="SMART" id="SM00225">
    <property type="entry name" value="BTB"/>
    <property type="match status" value="1"/>
</dbReference>
<dbReference type="Proteomes" id="UP000001542">
    <property type="component" value="Unassembled WGS sequence"/>
</dbReference>
<evidence type="ECO:0000313" key="2">
    <source>
        <dbReference type="EMBL" id="EAX90123.1"/>
    </source>
</evidence>
<organism evidence="2 3">
    <name type="scientific">Trichomonas vaginalis (strain ATCC PRA-98 / G3)</name>
    <dbReference type="NCBI Taxonomy" id="412133"/>
    <lineage>
        <taxon>Eukaryota</taxon>
        <taxon>Metamonada</taxon>
        <taxon>Parabasalia</taxon>
        <taxon>Trichomonadida</taxon>
        <taxon>Trichomonadidae</taxon>
        <taxon>Trichomonas</taxon>
    </lineage>
</organism>
<dbReference type="InterPro" id="IPR000210">
    <property type="entry name" value="BTB/POZ_dom"/>
</dbReference>
<proteinExistence type="predicted"/>
<dbReference type="SMR" id="A2FYA1"/>
<feature type="domain" description="BTB" evidence="1">
    <location>
        <begin position="20"/>
        <end position="89"/>
    </location>
</feature>
<dbReference type="InterPro" id="IPR011333">
    <property type="entry name" value="SKP1/BTB/POZ_sf"/>
</dbReference>
<evidence type="ECO:0000313" key="3">
    <source>
        <dbReference type="Proteomes" id="UP000001542"/>
    </source>
</evidence>
<dbReference type="eggNOG" id="KOG4441">
    <property type="taxonomic scope" value="Eukaryota"/>
</dbReference>
<dbReference type="PANTHER" id="PTHR24410:SF23">
    <property type="entry name" value="BTB DOMAIN-CONTAINING PROTEIN-RELATED"/>
    <property type="match status" value="1"/>
</dbReference>
<protein>
    <submittedName>
        <fullName evidence="2">BTB/POZ domain containing protein</fullName>
    </submittedName>
</protein>
<dbReference type="SUPFAM" id="SSF54695">
    <property type="entry name" value="POZ domain"/>
    <property type="match status" value="1"/>
</dbReference>
<dbReference type="RefSeq" id="XP_001303053.1">
    <property type="nucleotide sequence ID" value="XM_001303052.1"/>
</dbReference>